<evidence type="ECO:0000256" key="10">
    <source>
        <dbReference type="ARBA" id="ARBA00022833"/>
    </source>
</evidence>
<dbReference type="AlphaFoldDB" id="A0A3P3W0V3"/>
<dbReference type="GO" id="GO:0035446">
    <property type="term" value="F:cysteine-glucosaminylinositol ligase activity"/>
    <property type="evidence" value="ECO:0007669"/>
    <property type="project" value="UniProtKB-EC"/>
</dbReference>
<dbReference type="Pfam" id="PF01406">
    <property type="entry name" value="tRNA-synt_1e"/>
    <property type="match status" value="1"/>
</dbReference>
<evidence type="ECO:0000259" key="14">
    <source>
        <dbReference type="Pfam" id="PF01406"/>
    </source>
</evidence>
<evidence type="ECO:0000256" key="5">
    <source>
        <dbReference type="ARBA" id="ARBA00012088"/>
    </source>
</evidence>
<comment type="function">
    <text evidence="2">Catalyzes the ATP-dependent condensation of GlcN-Ins and L-cysteine to form L-Cys-GlcN-Ins.</text>
</comment>
<dbReference type="EMBL" id="RQVS01000005">
    <property type="protein sequence ID" value="RRJ87319.1"/>
    <property type="molecule type" value="Genomic_DNA"/>
</dbReference>
<dbReference type="InterPro" id="IPR024909">
    <property type="entry name" value="Cys-tRNA/MSH_ligase"/>
</dbReference>
<keyword evidence="11" id="KW-0067">ATP-binding</keyword>
<gene>
    <name evidence="15" type="ORF">EG850_04960</name>
</gene>
<comment type="similarity">
    <text evidence="3">Belongs to the class-I aminoacyl-tRNA synthetase family. MshC subfamily.</text>
</comment>
<evidence type="ECO:0000256" key="1">
    <source>
        <dbReference type="ARBA" id="ARBA00001947"/>
    </source>
</evidence>
<evidence type="ECO:0000256" key="9">
    <source>
        <dbReference type="ARBA" id="ARBA00022741"/>
    </source>
</evidence>
<evidence type="ECO:0000256" key="13">
    <source>
        <dbReference type="ARBA" id="ARBA00048350"/>
    </source>
</evidence>
<dbReference type="PANTHER" id="PTHR10890:SF3">
    <property type="entry name" value="CYSTEINE--TRNA LIGASE, CYTOPLASMIC"/>
    <property type="match status" value="1"/>
</dbReference>
<dbReference type="InterPro" id="IPR014729">
    <property type="entry name" value="Rossmann-like_a/b/a_fold"/>
</dbReference>
<dbReference type="NCBIfam" id="TIGR03447">
    <property type="entry name" value="mycothiol_MshC"/>
    <property type="match status" value="1"/>
</dbReference>
<evidence type="ECO:0000313" key="15">
    <source>
        <dbReference type="EMBL" id="RRJ87319.1"/>
    </source>
</evidence>
<proteinExistence type="inferred from homology"/>
<comment type="catalytic activity">
    <reaction evidence="13">
        <text>1D-myo-inositol 2-amino-2-deoxy-alpha-D-glucopyranoside + L-cysteine + ATP = 1D-myo-inositol 2-(L-cysteinylamino)-2-deoxy-alpha-D-glucopyranoside + AMP + diphosphate + H(+)</text>
        <dbReference type="Rhea" id="RHEA:26176"/>
        <dbReference type="ChEBI" id="CHEBI:15378"/>
        <dbReference type="ChEBI" id="CHEBI:30616"/>
        <dbReference type="ChEBI" id="CHEBI:33019"/>
        <dbReference type="ChEBI" id="CHEBI:35235"/>
        <dbReference type="ChEBI" id="CHEBI:58886"/>
        <dbReference type="ChEBI" id="CHEBI:58887"/>
        <dbReference type="ChEBI" id="CHEBI:456215"/>
        <dbReference type="EC" id="6.3.1.13"/>
    </reaction>
</comment>
<dbReference type="SUPFAM" id="SSF52374">
    <property type="entry name" value="Nucleotidylyl transferase"/>
    <property type="match status" value="1"/>
</dbReference>
<name>A0A3P3W0V3_9MICO</name>
<evidence type="ECO:0000256" key="2">
    <source>
        <dbReference type="ARBA" id="ARBA00003679"/>
    </source>
</evidence>
<dbReference type="GO" id="GO:0005829">
    <property type="term" value="C:cytosol"/>
    <property type="evidence" value="ECO:0007669"/>
    <property type="project" value="TreeGrafter"/>
</dbReference>
<dbReference type="OrthoDB" id="9815130at2"/>
<dbReference type="Gene3D" id="1.20.120.640">
    <property type="entry name" value="Anticodon-binding domain of a subclass of class I aminoacyl-tRNA synthetases"/>
    <property type="match status" value="1"/>
</dbReference>
<keyword evidence="9" id="KW-0547">Nucleotide-binding</keyword>
<dbReference type="RefSeq" id="WP_124971295.1">
    <property type="nucleotide sequence ID" value="NZ_RQVS01000005.1"/>
</dbReference>
<dbReference type="PANTHER" id="PTHR10890">
    <property type="entry name" value="CYSTEINYL-TRNA SYNTHETASE"/>
    <property type="match status" value="1"/>
</dbReference>
<feature type="domain" description="tRNA synthetases class I catalytic" evidence="14">
    <location>
        <begin position="35"/>
        <end position="345"/>
    </location>
</feature>
<accession>A0A3P3W0V3</accession>
<evidence type="ECO:0000256" key="12">
    <source>
        <dbReference type="ARBA" id="ARBA00033376"/>
    </source>
</evidence>
<evidence type="ECO:0000256" key="4">
    <source>
        <dbReference type="ARBA" id="ARBA00011245"/>
    </source>
</evidence>
<protein>
    <recommendedName>
        <fullName evidence="6">L-cysteine:1D-myo-inositol 2-amino-2-deoxy-alpha-D-glucopyranoside ligase</fullName>
        <ecNumber evidence="5">6.3.1.13</ecNumber>
    </recommendedName>
    <alternativeName>
        <fullName evidence="12">Mycothiol ligase</fullName>
    </alternativeName>
</protein>
<evidence type="ECO:0000256" key="8">
    <source>
        <dbReference type="ARBA" id="ARBA00022723"/>
    </source>
</evidence>
<keyword evidence="16" id="KW-1185">Reference proteome</keyword>
<evidence type="ECO:0000256" key="3">
    <source>
        <dbReference type="ARBA" id="ARBA00007723"/>
    </source>
</evidence>
<dbReference type="Gene3D" id="3.40.50.620">
    <property type="entry name" value="HUPs"/>
    <property type="match status" value="1"/>
</dbReference>
<dbReference type="PRINTS" id="PR00983">
    <property type="entry name" value="TRNASYNTHCYS"/>
</dbReference>
<keyword evidence="7 15" id="KW-0436">Ligase</keyword>
<organism evidence="15 16">
    <name type="scientific">Gulosibacter macacae</name>
    <dbReference type="NCBI Taxonomy" id="2488791"/>
    <lineage>
        <taxon>Bacteria</taxon>
        <taxon>Bacillati</taxon>
        <taxon>Actinomycetota</taxon>
        <taxon>Actinomycetes</taxon>
        <taxon>Micrococcales</taxon>
        <taxon>Microbacteriaceae</taxon>
        <taxon>Gulosibacter</taxon>
    </lineage>
</organism>
<dbReference type="InterPro" id="IPR017812">
    <property type="entry name" value="Mycothiol_ligase_MshC"/>
</dbReference>
<comment type="cofactor">
    <cofactor evidence="1">
        <name>Zn(2+)</name>
        <dbReference type="ChEBI" id="CHEBI:29105"/>
    </cofactor>
</comment>
<dbReference type="EC" id="6.3.1.13" evidence="5"/>
<keyword evidence="8" id="KW-0479">Metal-binding</keyword>
<dbReference type="InterPro" id="IPR032678">
    <property type="entry name" value="tRNA-synt_1_cat_dom"/>
</dbReference>
<dbReference type="Proteomes" id="UP000274391">
    <property type="component" value="Unassembled WGS sequence"/>
</dbReference>
<dbReference type="GO" id="GO:0006423">
    <property type="term" value="P:cysteinyl-tRNA aminoacylation"/>
    <property type="evidence" value="ECO:0007669"/>
    <property type="project" value="TreeGrafter"/>
</dbReference>
<evidence type="ECO:0000256" key="7">
    <source>
        <dbReference type="ARBA" id="ARBA00022598"/>
    </source>
</evidence>
<dbReference type="GO" id="GO:0005524">
    <property type="term" value="F:ATP binding"/>
    <property type="evidence" value="ECO:0007669"/>
    <property type="project" value="UniProtKB-KW"/>
</dbReference>
<dbReference type="GO" id="GO:0046872">
    <property type="term" value="F:metal ion binding"/>
    <property type="evidence" value="ECO:0007669"/>
    <property type="project" value="UniProtKB-KW"/>
</dbReference>
<evidence type="ECO:0000256" key="11">
    <source>
        <dbReference type="ARBA" id="ARBA00022840"/>
    </source>
</evidence>
<evidence type="ECO:0000256" key="6">
    <source>
        <dbReference type="ARBA" id="ARBA00020068"/>
    </source>
</evidence>
<comment type="subunit">
    <text evidence="4">Monomer.</text>
</comment>
<dbReference type="GO" id="GO:0010125">
    <property type="term" value="P:mycothiol biosynthetic process"/>
    <property type="evidence" value="ECO:0007669"/>
    <property type="project" value="InterPro"/>
</dbReference>
<dbReference type="GO" id="GO:0004817">
    <property type="term" value="F:cysteine-tRNA ligase activity"/>
    <property type="evidence" value="ECO:0007669"/>
    <property type="project" value="TreeGrafter"/>
</dbReference>
<keyword evidence="10" id="KW-0862">Zinc</keyword>
<sequence>MPSWPAPEVPHLAGSPVPVSLYDTALGVVAPLELDGNTARLYVCGITPYDATHLGHAATYLAFDTLVRALLQADANVEYAQNVTDVDDPLFERAAKVGRPWDEIAIEQTNLFRSGMTALRVVPPRDYVRVQDVTEEIAAAVGALVEAGVGYTVPTDDAEGDGLDVYFDVAAAQQAGGFELGSMSHFSPEQLAAAFVEFGGDPDRPGKRNPLDPLLWRAAREGEPRWPSPVGEGRPGWHVECAVIATGALGKSVTLQGGGRDLRFPHHEMTAAHATAMTGERFADRYAHAGLVAYDGTKMSKSLGNLVLVSKLTAAGHDPAAVRLAVLAHHYREDWEWHDADLTLAENRLSRWRATAMRARDLEQAADGAGLVTQMREAIANDLDTPAAISIVDEWSEQAEPSAEVIAAVDALLGVEL</sequence>
<comment type="caution">
    <text evidence="15">The sequence shown here is derived from an EMBL/GenBank/DDBJ whole genome shotgun (WGS) entry which is preliminary data.</text>
</comment>
<evidence type="ECO:0000313" key="16">
    <source>
        <dbReference type="Proteomes" id="UP000274391"/>
    </source>
</evidence>
<reference evidence="15 16" key="1">
    <citation type="submission" date="2018-11" db="EMBL/GenBank/DDBJ databases">
        <title>YIM 102482-1 draft genome.</title>
        <authorList>
            <person name="Li G."/>
            <person name="Jiang Y."/>
        </authorList>
    </citation>
    <scope>NUCLEOTIDE SEQUENCE [LARGE SCALE GENOMIC DNA]</scope>
    <source>
        <strain evidence="15 16">YIM 102482-1</strain>
    </source>
</reference>